<evidence type="ECO:0000313" key="2">
    <source>
        <dbReference type="Proteomes" id="UP001285352"/>
    </source>
</evidence>
<evidence type="ECO:0000313" key="1">
    <source>
        <dbReference type="EMBL" id="MDX8148606.1"/>
    </source>
</evidence>
<reference evidence="1 2" key="1">
    <citation type="submission" date="2023-11" db="EMBL/GenBank/DDBJ databases">
        <title>Lentzea sokolovensis, sp. nov., Lentzea kristufkii, sp. nov., and Lentzea miocenensis, sp. nov., rare actinobacteria from Sokolov Coal Basin, Miocene lacustrine sediment, Czech Republic.</title>
        <authorList>
            <person name="Lara A."/>
            <person name="Kotroba L."/>
            <person name="Nouioui I."/>
            <person name="Neumann-Schaal M."/>
            <person name="Mast Y."/>
            <person name="Chronakova A."/>
        </authorList>
    </citation>
    <scope>NUCLEOTIDE SEQUENCE [LARGE SCALE GENOMIC DNA]</scope>
    <source>
        <strain evidence="1 2">BCCO 10_0061</strain>
    </source>
</reference>
<name>A0ABU4VCB1_9PSEU</name>
<dbReference type="Proteomes" id="UP001285352">
    <property type="component" value="Unassembled WGS sequence"/>
</dbReference>
<comment type="caution">
    <text evidence="1">The sequence shown here is derived from an EMBL/GenBank/DDBJ whole genome shotgun (WGS) entry which is preliminary data.</text>
</comment>
<accession>A0ABU4VCB1</accession>
<dbReference type="EMBL" id="JAXAVU010000016">
    <property type="protein sequence ID" value="MDX8148606.1"/>
    <property type="molecule type" value="Genomic_DNA"/>
</dbReference>
<keyword evidence="2" id="KW-1185">Reference proteome</keyword>
<proteinExistence type="predicted"/>
<dbReference type="RefSeq" id="WP_319980589.1">
    <property type="nucleotide sequence ID" value="NZ_JAXAVU010000016.1"/>
</dbReference>
<protein>
    <submittedName>
        <fullName evidence="1">Uncharacterized protein</fullName>
    </submittedName>
</protein>
<organism evidence="1 2">
    <name type="scientific">Lentzea sokolovensis</name>
    <dbReference type="NCBI Taxonomy" id="3095429"/>
    <lineage>
        <taxon>Bacteria</taxon>
        <taxon>Bacillati</taxon>
        <taxon>Actinomycetota</taxon>
        <taxon>Actinomycetes</taxon>
        <taxon>Pseudonocardiales</taxon>
        <taxon>Pseudonocardiaceae</taxon>
        <taxon>Lentzea</taxon>
    </lineage>
</organism>
<sequence>MSDWDRLLDEHKRFYDPDVVVGEPSSWTRGPLAEFPQLSALLASATVTPVSAAGRSYELLAWGPAEARRGWLCDPPLRKADAPAFLERLWAVFGGIVERFGDPSELTLNLTEVLTVGATTSESIVEALPHYGWAWEDEGLTVPVEEMRPYVTVAIEANANLTAAHRETGHLVWFAPDHAADGVTPLPGCPEYSLYTYDAMPDVWSWVESIARDWQAARS</sequence>
<gene>
    <name evidence="1" type="ORF">SK854_41275</name>
</gene>